<dbReference type="CDD" id="cd01029">
    <property type="entry name" value="TOPRIM_primases"/>
    <property type="match status" value="1"/>
</dbReference>
<name>A0AAF0FF78_9CAUD</name>
<protein>
    <recommendedName>
        <fullName evidence="3">DNA primase</fullName>
    </recommendedName>
</protein>
<evidence type="ECO:0000313" key="2">
    <source>
        <dbReference type="Proteomes" id="UP001218881"/>
    </source>
</evidence>
<evidence type="ECO:0008006" key="3">
    <source>
        <dbReference type="Google" id="ProtNLM"/>
    </source>
</evidence>
<dbReference type="Gene3D" id="3.40.1360.10">
    <property type="match status" value="1"/>
</dbReference>
<reference evidence="1" key="1">
    <citation type="submission" date="2023-02" db="EMBL/GenBank/DDBJ databases">
        <authorList>
            <person name="Rihtman B."/>
        </authorList>
    </citation>
    <scope>NUCLEOTIDE SEQUENCE</scope>
</reference>
<dbReference type="Proteomes" id="UP001218881">
    <property type="component" value="Segment"/>
</dbReference>
<dbReference type="InterPro" id="IPR034154">
    <property type="entry name" value="TOPRIM_DnaG/twinkle"/>
</dbReference>
<dbReference type="SUPFAM" id="SSF56731">
    <property type="entry name" value="DNA primase core"/>
    <property type="match status" value="1"/>
</dbReference>
<evidence type="ECO:0000313" key="1">
    <source>
        <dbReference type="EMBL" id="WFG40867.1"/>
    </source>
</evidence>
<keyword evidence="2" id="KW-1185">Reference proteome</keyword>
<sequence>MAVLGTTVGPTQATILSDREVIGWFDGDAAGRKGYVKLRKALGPYGVAPLRIQTERDPKTYGREAIIQHVKDAT</sequence>
<organism evidence="1 2">
    <name type="scientific">Paracoccus phage ParKuw1</name>
    <dbReference type="NCBI Taxonomy" id="3032415"/>
    <lineage>
        <taxon>Viruses</taxon>
        <taxon>Duplodnaviria</taxon>
        <taxon>Heunggongvirae</taxon>
        <taxon>Uroviricota</taxon>
        <taxon>Caudoviricetes</taxon>
        <taxon>Autographivirales</taxon>
        <taxon>Autographivirales incertae sedis</taxon>
        <taxon>Kuwvirus</taxon>
        <taxon>Kuwvirus ParKuw1</taxon>
    </lineage>
</organism>
<dbReference type="EMBL" id="OQ376857">
    <property type="protein sequence ID" value="WFG40867.1"/>
    <property type="molecule type" value="Genomic_DNA"/>
</dbReference>
<proteinExistence type="predicted"/>
<accession>A0AAF0FF78</accession>
<gene>
    <name evidence="1" type="ORF">ParaKuw1_00034</name>
</gene>